<evidence type="ECO:0000256" key="4">
    <source>
        <dbReference type="ARBA" id="ARBA00023163"/>
    </source>
</evidence>
<proteinExistence type="predicted"/>
<evidence type="ECO:0000259" key="6">
    <source>
        <dbReference type="PROSITE" id="PS50043"/>
    </source>
</evidence>
<keyword evidence="3" id="KW-0238">DNA-binding</keyword>
<dbReference type="InterPro" id="IPR000792">
    <property type="entry name" value="Tscrpt_reg_LuxR_C"/>
</dbReference>
<organism evidence="8 9">
    <name type="scientific">Parvimonas parva</name>
    <dbReference type="NCBI Taxonomy" id="2769485"/>
    <lineage>
        <taxon>Bacteria</taxon>
        <taxon>Bacillati</taxon>
        <taxon>Bacillota</taxon>
        <taxon>Tissierellia</taxon>
        <taxon>Tissierellales</taxon>
        <taxon>Peptoniphilaceae</taxon>
        <taxon>Parvimonas</taxon>
    </lineage>
</organism>
<dbReference type="Pfam" id="PF00072">
    <property type="entry name" value="Response_reg"/>
    <property type="match status" value="1"/>
</dbReference>
<keyword evidence="4" id="KW-0804">Transcription</keyword>
<dbReference type="Gene3D" id="3.40.50.2300">
    <property type="match status" value="1"/>
</dbReference>
<feature type="modified residue" description="4-aspartylphosphate" evidence="5">
    <location>
        <position position="54"/>
    </location>
</feature>
<name>A0ABS1C9Y2_9FIRM</name>
<dbReference type="InterPro" id="IPR036388">
    <property type="entry name" value="WH-like_DNA-bd_sf"/>
</dbReference>
<dbReference type="PRINTS" id="PR00038">
    <property type="entry name" value="HTHLUXR"/>
</dbReference>
<evidence type="ECO:0000256" key="3">
    <source>
        <dbReference type="ARBA" id="ARBA00023125"/>
    </source>
</evidence>
<dbReference type="Proteomes" id="UP000823123">
    <property type="component" value="Unassembled WGS sequence"/>
</dbReference>
<dbReference type="RefSeq" id="WP_269902526.1">
    <property type="nucleotide sequence ID" value="NZ_JACVDA010000017.1"/>
</dbReference>
<dbReference type="SUPFAM" id="SSF46894">
    <property type="entry name" value="C-terminal effector domain of the bipartite response regulators"/>
    <property type="match status" value="1"/>
</dbReference>
<dbReference type="PROSITE" id="PS50043">
    <property type="entry name" value="HTH_LUXR_2"/>
    <property type="match status" value="1"/>
</dbReference>
<dbReference type="PROSITE" id="PS50110">
    <property type="entry name" value="RESPONSE_REGULATORY"/>
    <property type="match status" value="1"/>
</dbReference>
<feature type="domain" description="Response regulatory" evidence="7">
    <location>
        <begin position="3"/>
        <end position="120"/>
    </location>
</feature>
<dbReference type="PANTHER" id="PTHR43214">
    <property type="entry name" value="TWO-COMPONENT RESPONSE REGULATOR"/>
    <property type="match status" value="1"/>
</dbReference>
<dbReference type="InterPro" id="IPR011006">
    <property type="entry name" value="CheY-like_superfamily"/>
</dbReference>
<dbReference type="InterPro" id="IPR001789">
    <property type="entry name" value="Sig_transdc_resp-reg_receiver"/>
</dbReference>
<keyword evidence="2" id="KW-0805">Transcription regulation</keyword>
<evidence type="ECO:0000256" key="5">
    <source>
        <dbReference type="PROSITE-ProRule" id="PRU00169"/>
    </source>
</evidence>
<evidence type="ECO:0000313" key="8">
    <source>
        <dbReference type="EMBL" id="MBK1468914.1"/>
    </source>
</evidence>
<gene>
    <name evidence="8" type="ORF">IBJ83_06250</name>
</gene>
<dbReference type="SMART" id="SM00448">
    <property type="entry name" value="REC"/>
    <property type="match status" value="1"/>
</dbReference>
<evidence type="ECO:0000313" key="9">
    <source>
        <dbReference type="Proteomes" id="UP000823123"/>
    </source>
</evidence>
<dbReference type="InterPro" id="IPR016032">
    <property type="entry name" value="Sig_transdc_resp-reg_C-effctor"/>
</dbReference>
<dbReference type="EMBL" id="JACVDA010000017">
    <property type="protein sequence ID" value="MBK1468914.1"/>
    <property type="molecule type" value="Genomic_DNA"/>
</dbReference>
<accession>A0ABS1C9Y2</accession>
<feature type="domain" description="HTH luxR-type" evidence="6">
    <location>
        <begin position="136"/>
        <end position="201"/>
    </location>
</feature>
<dbReference type="CDD" id="cd17535">
    <property type="entry name" value="REC_NarL-like"/>
    <property type="match status" value="1"/>
</dbReference>
<evidence type="ECO:0000256" key="1">
    <source>
        <dbReference type="ARBA" id="ARBA00022553"/>
    </source>
</evidence>
<protein>
    <submittedName>
        <fullName evidence="8">Response regulator transcription factor</fullName>
    </submittedName>
</protein>
<evidence type="ECO:0000256" key="2">
    <source>
        <dbReference type="ARBA" id="ARBA00023015"/>
    </source>
</evidence>
<dbReference type="SMART" id="SM00421">
    <property type="entry name" value="HTH_LUXR"/>
    <property type="match status" value="1"/>
</dbReference>
<dbReference type="Pfam" id="PF00196">
    <property type="entry name" value="GerE"/>
    <property type="match status" value="1"/>
</dbReference>
<evidence type="ECO:0000259" key="7">
    <source>
        <dbReference type="PROSITE" id="PS50110"/>
    </source>
</evidence>
<dbReference type="InterPro" id="IPR039420">
    <property type="entry name" value="WalR-like"/>
</dbReference>
<dbReference type="PROSITE" id="PS00622">
    <property type="entry name" value="HTH_LUXR_1"/>
    <property type="match status" value="1"/>
</dbReference>
<keyword evidence="1 5" id="KW-0597">Phosphoprotein</keyword>
<dbReference type="CDD" id="cd06170">
    <property type="entry name" value="LuxR_C_like"/>
    <property type="match status" value="1"/>
</dbReference>
<reference evidence="8 9" key="1">
    <citation type="submission" date="2020-09" db="EMBL/GenBank/DDBJ databases">
        <title>Parvimonas S3374 sp. nov.</title>
        <authorList>
            <person name="Buhl M."/>
        </authorList>
    </citation>
    <scope>NUCLEOTIDE SEQUENCE [LARGE SCALE GENOMIC DNA]</scope>
    <source>
        <strain evidence="8 9">S3374</strain>
    </source>
</reference>
<comment type="caution">
    <text evidence="8">The sequence shown here is derived from an EMBL/GenBank/DDBJ whole genome shotgun (WGS) entry which is preliminary data.</text>
</comment>
<dbReference type="SUPFAM" id="SSF52172">
    <property type="entry name" value="CheY-like"/>
    <property type="match status" value="1"/>
</dbReference>
<dbReference type="InterPro" id="IPR058245">
    <property type="entry name" value="NreC/VraR/RcsB-like_REC"/>
</dbReference>
<sequence>MIKVLIVDDQRMVREMIKLNLEKLENIKIVNSIENAQMAEMFCSNGQIDLIIMDICTANGESGLEASRNIKKYYPNIKIIIVTSMPEHSFIEKAKDIGCDSFWYKDFDKISFIEVVEKTLNGEKIYPDRTPTIEIGLAKSYEFTSRELEVLRELVNGSTYLEISENLDISINTVKFHIKNLLSKTGYTNSMQLVIDVVNKKLILPEF</sequence>
<keyword evidence="9" id="KW-1185">Reference proteome</keyword>
<dbReference type="Gene3D" id="1.10.10.10">
    <property type="entry name" value="Winged helix-like DNA-binding domain superfamily/Winged helix DNA-binding domain"/>
    <property type="match status" value="1"/>
</dbReference>